<keyword evidence="3" id="KW-0479">Metal-binding</keyword>
<protein>
    <submittedName>
        <fullName evidence="11">3,4-dihydroxy-9,10-secoandrosta-1,3,5(10)-triene-9,17-dione 4,5-dioxygenase</fullName>
    </submittedName>
</protein>
<dbReference type="GO" id="GO:0008198">
    <property type="term" value="F:ferrous iron binding"/>
    <property type="evidence" value="ECO:0007669"/>
    <property type="project" value="InterPro"/>
</dbReference>
<dbReference type="Gene3D" id="3.10.180.10">
    <property type="entry name" value="2,3-Dihydroxybiphenyl 1,2-Dioxygenase, domain 1"/>
    <property type="match status" value="2"/>
</dbReference>
<evidence type="ECO:0000256" key="5">
    <source>
        <dbReference type="ARBA" id="ARBA00022797"/>
    </source>
</evidence>
<dbReference type="Pfam" id="PF00903">
    <property type="entry name" value="Glyoxalase"/>
    <property type="match status" value="1"/>
</dbReference>
<name>A0AAQ1G612_9GAMM</name>
<dbReference type="CDD" id="cd07252">
    <property type="entry name" value="BphC1-RGP6_N_like"/>
    <property type="match status" value="1"/>
</dbReference>
<dbReference type="InterPro" id="IPR029068">
    <property type="entry name" value="Glyas_Bleomycin-R_OHBP_Dase"/>
</dbReference>
<evidence type="ECO:0000256" key="7">
    <source>
        <dbReference type="ARBA" id="ARBA00023002"/>
    </source>
</evidence>
<dbReference type="PROSITE" id="PS51819">
    <property type="entry name" value="VOC"/>
    <property type="match status" value="2"/>
</dbReference>
<evidence type="ECO:0000256" key="3">
    <source>
        <dbReference type="ARBA" id="ARBA00022723"/>
    </source>
</evidence>
<dbReference type="CDD" id="cd07237">
    <property type="entry name" value="BphC1-RGP6_C_like"/>
    <property type="match status" value="1"/>
</dbReference>
<evidence type="ECO:0000259" key="10">
    <source>
        <dbReference type="PROSITE" id="PS51819"/>
    </source>
</evidence>
<dbReference type="PROSITE" id="PS00082">
    <property type="entry name" value="EXTRADIOL_DIOXYGENAS"/>
    <property type="match status" value="1"/>
</dbReference>
<dbReference type="InterPro" id="IPR004360">
    <property type="entry name" value="Glyas_Fos-R_dOase_dom"/>
</dbReference>
<dbReference type="RefSeq" id="WP_088274976.1">
    <property type="nucleotide sequence ID" value="NZ_FNVE01000003.1"/>
</dbReference>
<evidence type="ECO:0000256" key="6">
    <source>
        <dbReference type="ARBA" id="ARBA00022964"/>
    </source>
</evidence>
<dbReference type="AlphaFoldDB" id="A0AAQ1G612"/>
<dbReference type="EMBL" id="FNVE01000003">
    <property type="protein sequence ID" value="SEG04718.1"/>
    <property type="molecule type" value="Genomic_DNA"/>
</dbReference>
<evidence type="ECO:0000313" key="11">
    <source>
        <dbReference type="EMBL" id="SEG04718.1"/>
    </source>
</evidence>
<comment type="caution">
    <text evidence="11">The sequence shown here is derived from an EMBL/GenBank/DDBJ whole genome shotgun (WGS) entry which is preliminary data.</text>
</comment>
<sequence>MSEIRALSYFVAQIDDLHKWRDYAENVLGMMTSEAPGGGLYIKMDNRPFRMLVVEGAPDRYLASGWELGSKPAFDALLEKLSSKQVAFELQSAEFCHQRGVNEAAVLFDPCGNRHELTWGYLSDCEPFVSPQGVPRFLTGDMGLGHTVLPAPDFDACAAFYRDVLGFAISDIFNFRPDPNGPAIRIHFMHCGNARHHSLAIAEYDVPSKCVHVMVEVDSMTEVGRAHDRRVAHKVPLSATLGQHLNDQMTSFYMKTPSGFDLEYGWGGLQVDWDKHTAFEFTKVSIWGHDFGAGQQEG</sequence>
<feature type="domain" description="VOC" evidence="10">
    <location>
        <begin position="143"/>
        <end position="267"/>
    </location>
</feature>
<dbReference type="GO" id="GO:0051213">
    <property type="term" value="F:dioxygenase activity"/>
    <property type="evidence" value="ECO:0007669"/>
    <property type="project" value="UniProtKB-KW"/>
</dbReference>
<evidence type="ECO:0000256" key="8">
    <source>
        <dbReference type="ARBA" id="ARBA00023004"/>
    </source>
</evidence>
<evidence type="ECO:0000256" key="2">
    <source>
        <dbReference type="ARBA" id="ARBA00008784"/>
    </source>
</evidence>
<keyword evidence="5 9" id="KW-0058">Aromatic hydrocarbons catabolism</keyword>
<evidence type="ECO:0000256" key="4">
    <source>
        <dbReference type="ARBA" id="ARBA00022737"/>
    </source>
</evidence>
<gene>
    <name evidence="11" type="ORF">SAMN05216586_10358</name>
</gene>
<keyword evidence="8 9" id="KW-0408">Iron</keyword>
<dbReference type="InterPro" id="IPR000486">
    <property type="entry name" value="Xdiol_ring_cleave_dOase_1/2"/>
</dbReference>
<evidence type="ECO:0000256" key="9">
    <source>
        <dbReference type="RuleBase" id="RU000683"/>
    </source>
</evidence>
<proteinExistence type="inferred from homology"/>
<keyword evidence="7 9" id="KW-0560">Oxidoreductase</keyword>
<feature type="domain" description="VOC" evidence="10">
    <location>
        <begin position="6"/>
        <end position="120"/>
    </location>
</feature>
<comment type="cofactor">
    <cofactor evidence="1 9">
        <name>Fe(2+)</name>
        <dbReference type="ChEBI" id="CHEBI:29033"/>
    </cofactor>
</comment>
<evidence type="ECO:0000313" key="12">
    <source>
        <dbReference type="Proteomes" id="UP000243518"/>
    </source>
</evidence>
<dbReference type="Proteomes" id="UP000243518">
    <property type="component" value="Unassembled WGS sequence"/>
</dbReference>
<accession>A0AAQ1G612</accession>
<keyword evidence="4" id="KW-0677">Repeat</keyword>
<reference evidence="11 12" key="1">
    <citation type="submission" date="2016-10" db="EMBL/GenBank/DDBJ databases">
        <authorList>
            <person name="Varghese N."/>
            <person name="Submissions S."/>
        </authorList>
    </citation>
    <scope>NUCLEOTIDE SEQUENCE [LARGE SCALE GENOMIC DNA]</scope>
    <source>
        <strain evidence="11 12">CECT 8317</strain>
    </source>
</reference>
<keyword evidence="12" id="KW-1185">Reference proteome</keyword>
<comment type="similarity">
    <text evidence="2 9">Belongs to the extradiol ring-cleavage dioxygenase family.</text>
</comment>
<dbReference type="InterPro" id="IPR037523">
    <property type="entry name" value="VOC_core"/>
</dbReference>
<dbReference type="Pfam" id="PF22632">
    <property type="entry name" value="BphC_D1"/>
    <property type="match status" value="1"/>
</dbReference>
<organism evidence="11 12">
    <name type="scientific">Halopseudomonas aestusnigri</name>
    <dbReference type="NCBI Taxonomy" id="857252"/>
    <lineage>
        <taxon>Bacteria</taxon>
        <taxon>Pseudomonadati</taxon>
        <taxon>Pseudomonadota</taxon>
        <taxon>Gammaproteobacteria</taxon>
        <taxon>Pseudomonadales</taxon>
        <taxon>Pseudomonadaceae</taxon>
        <taxon>Halopseudomonas</taxon>
    </lineage>
</organism>
<keyword evidence="6 9" id="KW-0223">Dioxygenase</keyword>
<dbReference type="SUPFAM" id="SSF54593">
    <property type="entry name" value="Glyoxalase/Bleomycin resistance protein/Dihydroxybiphenyl dioxygenase"/>
    <property type="match status" value="2"/>
</dbReference>
<evidence type="ECO:0000256" key="1">
    <source>
        <dbReference type="ARBA" id="ARBA00001954"/>
    </source>
</evidence>